<protein>
    <submittedName>
        <fullName evidence="3">Adenylate cyclase-associated protein-like protein</fullName>
    </submittedName>
</protein>
<evidence type="ECO:0000313" key="3">
    <source>
        <dbReference type="EMBL" id="OTF83395.1"/>
    </source>
</evidence>
<gene>
    <name evidence="3" type="ORF">BLA29_008872</name>
</gene>
<dbReference type="FunFam" id="1.25.40.330:FF:000001">
    <property type="entry name" value="Adenylyl cyclase-associated protein"/>
    <property type="match status" value="1"/>
</dbReference>
<keyword evidence="4" id="KW-1185">Reference proteome</keyword>
<comment type="similarity">
    <text evidence="1">Belongs to the CAP family.</text>
</comment>
<dbReference type="PANTHER" id="PTHR10652:SF0">
    <property type="entry name" value="ADENYLYL CYCLASE-ASSOCIATED PROTEIN"/>
    <property type="match status" value="1"/>
</dbReference>
<evidence type="ECO:0000313" key="4">
    <source>
        <dbReference type="Proteomes" id="UP000194236"/>
    </source>
</evidence>
<comment type="caution">
    <text evidence="3">The sequence shown here is derived from an EMBL/GenBank/DDBJ whole genome shotgun (WGS) entry which is preliminary data.</text>
</comment>
<dbReference type="EMBL" id="MUJZ01003871">
    <property type="protein sequence ID" value="OTF83395.1"/>
    <property type="molecule type" value="Genomic_DNA"/>
</dbReference>
<dbReference type="InterPro" id="IPR036222">
    <property type="entry name" value="CAP_N_sf"/>
</dbReference>
<accession>A0A1Y3BW87</accession>
<feature type="domain" description="CAP N-terminal" evidence="2">
    <location>
        <begin position="11"/>
        <end position="80"/>
    </location>
</feature>
<dbReference type="GO" id="GO:0007015">
    <property type="term" value="P:actin filament organization"/>
    <property type="evidence" value="ECO:0007669"/>
    <property type="project" value="TreeGrafter"/>
</dbReference>
<dbReference type="Proteomes" id="UP000194236">
    <property type="component" value="Unassembled WGS sequence"/>
</dbReference>
<dbReference type="GO" id="GO:0008179">
    <property type="term" value="F:adenylate cyclase binding"/>
    <property type="evidence" value="ECO:0007669"/>
    <property type="project" value="TreeGrafter"/>
</dbReference>
<organism evidence="3 4">
    <name type="scientific">Euroglyphus maynei</name>
    <name type="common">Mayne's house dust mite</name>
    <dbReference type="NCBI Taxonomy" id="6958"/>
    <lineage>
        <taxon>Eukaryota</taxon>
        <taxon>Metazoa</taxon>
        <taxon>Ecdysozoa</taxon>
        <taxon>Arthropoda</taxon>
        <taxon>Chelicerata</taxon>
        <taxon>Arachnida</taxon>
        <taxon>Acari</taxon>
        <taxon>Acariformes</taxon>
        <taxon>Sarcoptiformes</taxon>
        <taxon>Astigmata</taxon>
        <taxon>Psoroptidia</taxon>
        <taxon>Analgoidea</taxon>
        <taxon>Pyroglyphidae</taxon>
        <taxon>Pyroglyphinae</taxon>
        <taxon>Euroglyphus</taxon>
    </lineage>
</organism>
<dbReference type="Gene3D" id="1.25.40.330">
    <property type="entry name" value="Adenylate cyclase-associated CAP, N-terminal domain"/>
    <property type="match status" value="2"/>
</dbReference>
<dbReference type="PANTHER" id="PTHR10652">
    <property type="entry name" value="ADENYLYL CYCLASE-ASSOCIATED PROTEIN"/>
    <property type="match status" value="1"/>
</dbReference>
<dbReference type="AlphaFoldDB" id="A0A1Y3BW87"/>
<name>A0A1Y3BW87_EURMA</name>
<sequence>MTIASNSVAEFQNLLIDPLGKFLAISDEIGGLVKEQCKLVGKALNAQLDFLRLASQSQKPADSKLLELLRPTSDLITQIIVRIYDQFFDILYTNNVFIFLIQSIRDKNRKDEHFNLLSSVAEGIAALGWVSVIPTPAPYIKEMVDSAQFYTNKVLIAYKDKNAKLVQWAKLWIEFLGQLQQYVRRNHTTGLVWNAKGNALNGATTTGLPPPPPPP</sequence>
<feature type="non-terminal residue" evidence="3">
    <location>
        <position position="215"/>
    </location>
</feature>
<dbReference type="InterPro" id="IPR001837">
    <property type="entry name" value="Adenylate_cyclase-assoc_CAP"/>
</dbReference>
<dbReference type="Pfam" id="PF21938">
    <property type="entry name" value="CAP_N"/>
    <property type="match status" value="2"/>
</dbReference>
<proteinExistence type="inferred from homology"/>
<dbReference type="OrthoDB" id="1601at2759"/>
<evidence type="ECO:0000259" key="2">
    <source>
        <dbReference type="Pfam" id="PF21938"/>
    </source>
</evidence>
<dbReference type="GO" id="GO:0003779">
    <property type="term" value="F:actin binding"/>
    <property type="evidence" value="ECO:0007669"/>
    <property type="project" value="InterPro"/>
</dbReference>
<dbReference type="GO" id="GO:0005737">
    <property type="term" value="C:cytoplasm"/>
    <property type="evidence" value="ECO:0007669"/>
    <property type="project" value="TreeGrafter"/>
</dbReference>
<feature type="domain" description="CAP N-terminal" evidence="2">
    <location>
        <begin position="89"/>
        <end position="191"/>
    </location>
</feature>
<reference evidence="3 4" key="1">
    <citation type="submission" date="2017-03" db="EMBL/GenBank/DDBJ databases">
        <title>Genome Survey of Euroglyphus maynei.</title>
        <authorList>
            <person name="Arlian L.G."/>
            <person name="Morgan M.S."/>
            <person name="Rider S.D."/>
        </authorList>
    </citation>
    <scope>NUCLEOTIDE SEQUENCE [LARGE SCALE GENOMIC DNA]</scope>
    <source>
        <strain evidence="3">Arlian Lab</strain>
        <tissue evidence="3">Whole body</tissue>
    </source>
</reference>
<dbReference type="InterPro" id="IPR053950">
    <property type="entry name" value="CAP_N"/>
</dbReference>
<dbReference type="GO" id="GO:0019933">
    <property type="term" value="P:cAMP-mediated signaling"/>
    <property type="evidence" value="ECO:0007669"/>
    <property type="project" value="TreeGrafter"/>
</dbReference>
<dbReference type="SUPFAM" id="SSF101278">
    <property type="entry name" value="N-terminal domain of adenylylcyclase associated protein, CAP"/>
    <property type="match status" value="2"/>
</dbReference>
<evidence type="ECO:0000256" key="1">
    <source>
        <dbReference type="ARBA" id="ARBA00007659"/>
    </source>
</evidence>